<protein>
    <recommendedName>
        <fullName evidence="6">Mid2 domain-containing protein</fullName>
    </recommendedName>
</protein>
<feature type="compositionally biased region" description="Gly residues" evidence="1">
    <location>
        <begin position="295"/>
        <end position="306"/>
    </location>
</feature>
<accession>A0A0L0RX06</accession>
<feature type="compositionally biased region" description="Pro residues" evidence="1">
    <location>
        <begin position="378"/>
        <end position="396"/>
    </location>
</feature>
<feature type="chain" id="PRO_5005547442" description="Mid2 domain-containing protein" evidence="3">
    <location>
        <begin position="25"/>
        <end position="476"/>
    </location>
</feature>
<keyword evidence="2" id="KW-0812">Transmembrane</keyword>
<feature type="signal peptide" evidence="3">
    <location>
        <begin position="1"/>
        <end position="24"/>
    </location>
</feature>
<dbReference type="EMBL" id="GG745328">
    <property type="protein sequence ID" value="KNE54649.1"/>
    <property type="molecule type" value="Genomic_DNA"/>
</dbReference>
<keyword evidence="2" id="KW-1133">Transmembrane helix</keyword>
<evidence type="ECO:0000313" key="4">
    <source>
        <dbReference type="EMBL" id="KNE54649.1"/>
    </source>
</evidence>
<feature type="compositionally biased region" description="Pro residues" evidence="1">
    <location>
        <begin position="70"/>
        <end position="84"/>
    </location>
</feature>
<evidence type="ECO:0000256" key="3">
    <source>
        <dbReference type="SAM" id="SignalP"/>
    </source>
</evidence>
<reference evidence="5" key="2">
    <citation type="submission" date="2009-11" db="EMBL/GenBank/DDBJ databases">
        <title>The Genome Sequence of Allomyces macrogynus strain ATCC 38327.</title>
        <authorList>
            <consortium name="The Broad Institute Genome Sequencing Platform"/>
            <person name="Russ C."/>
            <person name="Cuomo C."/>
            <person name="Shea T."/>
            <person name="Young S.K."/>
            <person name="Zeng Q."/>
            <person name="Koehrsen M."/>
            <person name="Haas B."/>
            <person name="Borodovsky M."/>
            <person name="Guigo R."/>
            <person name="Alvarado L."/>
            <person name="Berlin A."/>
            <person name="Borenstein D."/>
            <person name="Chen Z."/>
            <person name="Engels R."/>
            <person name="Freedman E."/>
            <person name="Gellesch M."/>
            <person name="Goldberg J."/>
            <person name="Griggs A."/>
            <person name="Gujja S."/>
            <person name="Heiman D."/>
            <person name="Hepburn T."/>
            <person name="Howarth C."/>
            <person name="Jen D."/>
            <person name="Larson L."/>
            <person name="Lewis B."/>
            <person name="Mehta T."/>
            <person name="Park D."/>
            <person name="Pearson M."/>
            <person name="Roberts A."/>
            <person name="Saif S."/>
            <person name="Shenoy N."/>
            <person name="Sisk P."/>
            <person name="Stolte C."/>
            <person name="Sykes S."/>
            <person name="Walk T."/>
            <person name="White J."/>
            <person name="Yandava C."/>
            <person name="Burger G."/>
            <person name="Gray M.W."/>
            <person name="Holland P.W.H."/>
            <person name="King N."/>
            <person name="Lang F.B.F."/>
            <person name="Roger A.J."/>
            <person name="Ruiz-Trillo I."/>
            <person name="Lander E."/>
            <person name="Nusbaum C."/>
        </authorList>
    </citation>
    <scope>NUCLEOTIDE SEQUENCE [LARGE SCALE GENOMIC DNA]</scope>
    <source>
        <strain evidence="5">ATCC 38327</strain>
    </source>
</reference>
<sequence length="476" mass="48581">MPAMMHAPSARWALVAAAGLVSLASNPYVLVAHAADPAPAANSPAAEEPTTPPKTSDPPPTSTTSTTTTKPPPTSTTTSKPPPTSTTTSSRDKTTTTSNQATTDPNSTTAPNSSATQGSTTTTSFSAFTTMVKTTVVIDGTTVATLIPTNVNNQQDADNVKAANAGFFQSTTFYVILGCVGAAIVLISAAVCMIRSKTKNRRSSRVFRPTAGNLGNHQFQPGLGSAAHLTGGTLTPAPAPFNPAKADTNPNDPNYGSGVLTLVEVGTSNPRPATPPPPQMAMHNSGARPLAGAQQQGGGMGMGQGGYMSPPPQAPMNLPLPNQPQSGYGTPQQQPMQAFGNLPPPGAAPSPYQGPRYGTEPAGFPTSSSYDPYGSARPQPPPQPMDNPTITVPPPGSGNGYRGGPGAPSIGSSSHDMYYLPTGTLAVQNRQPEYAPQQPATHLTGNSATSLVPGRPASPGHNAPGTTRRIALPSQQ</sequence>
<reference evidence="4 5" key="1">
    <citation type="submission" date="2009-11" db="EMBL/GenBank/DDBJ databases">
        <title>Annotation of Allomyces macrogynus ATCC 38327.</title>
        <authorList>
            <consortium name="The Broad Institute Genome Sequencing Platform"/>
            <person name="Russ C."/>
            <person name="Cuomo C."/>
            <person name="Burger G."/>
            <person name="Gray M.W."/>
            <person name="Holland P.W.H."/>
            <person name="King N."/>
            <person name="Lang F.B.F."/>
            <person name="Roger A.J."/>
            <person name="Ruiz-Trillo I."/>
            <person name="Young S.K."/>
            <person name="Zeng Q."/>
            <person name="Gargeya S."/>
            <person name="Fitzgerald M."/>
            <person name="Haas B."/>
            <person name="Abouelleil A."/>
            <person name="Alvarado L."/>
            <person name="Arachchi H.M."/>
            <person name="Berlin A."/>
            <person name="Chapman S.B."/>
            <person name="Gearin G."/>
            <person name="Goldberg J."/>
            <person name="Griggs A."/>
            <person name="Gujja S."/>
            <person name="Hansen M."/>
            <person name="Heiman D."/>
            <person name="Howarth C."/>
            <person name="Larimer J."/>
            <person name="Lui A."/>
            <person name="MacDonald P.J.P."/>
            <person name="McCowen C."/>
            <person name="Montmayeur A."/>
            <person name="Murphy C."/>
            <person name="Neiman D."/>
            <person name="Pearson M."/>
            <person name="Priest M."/>
            <person name="Roberts A."/>
            <person name="Saif S."/>
            <person name="Shea T."/>
            <person name="Sisk P."/>
            <person name="Stolte C."/>
            <person name="Sykes S."/>
            <person name="Wortman J."/>
            <person name="Nusbaum C."/>
            <person name="Birren B."/>
        </authorList>
    </citation>
    <scope>NUCLEOTIDE SEQUENCE [LARGE SCALE GENOMIC DNA]</scope>
    <source>
        <strain evidence="4 5">ATCC 38327</strain>
    </source>
</reference>
<keyword evidence="3" id="KW-0732">Signal</keyword>
<name>A0A0L0RX06_ALLM3</name>
<dbReference type="STRING" id="578462.A0A0L0RX06"/>
<feature type="compositionally biased region" description="Polar residues" evidence="1">
    <location>
        <begin position="327"/>
        <end position="336"/>
    </location>
</feature>
<keyword evidence="2" id="KW-0472">Membrane</keyword>
<dbReference type="AlphaFoldDB" id="A0A0L0RX06"/>
<feature type="compositionally biased region" description="Low complexity" evidence="1">
    <location>
        <begin position="39"/>
        <end position="49"/>
    </location>
</feature>
<organism evidence="4 5">
    <name type="scientific">Allomyces macrogynus (strain ATCC 38327)</name>
    <name type="common">Allomyces javanicus var. macrogynus</name>
    <dbReference type="NCBI Taxonomy" id="578462"/>
    <lineage>
        <taxon>Eukaryota</taxon>
        <taxon>Fungi</taxon>
        <taxon>Fungi incertae sedis</taxon>
        <taxon>Blastocladiomycota</taxon>
        <taxon>Blastocladiomycetes</taxon>
        <taxon>Blastocladiales</taxon>
        <taxon>Blastocladiaceae</taxon>
        <taxon>Allomyces</taxon>
    </lineage>
</organism>
<gene>
    <name evidence="4" type="ORF">AMAG_00609</name>
</gene>
<evidence type="ECO:0000256" key="2">
    <source>
        <dbReference type="SAM" id="Phobius"/>
    </source>
</evidence>
<feature type="compositionally biased region" description="Pro residues" evidence="1">
    <location>
        <begin position="50"/>
        <end position="61"/>
    </location>
</feature>
<feature type="region of interest" description="Disordered" evidence="1">
    <location>
        <begin position="428"/>
        <end position="476"/>
    </location>
</feature>
<feature type="region of interest" description="Disordered" evidence="1">
    <location>
        <begin position="39"/>
        <end position="121"/>
    </location>
</feature>
<feature type="compositionally biased region" description="Gly residues" evidence="1">
    <location>
        <begin position="397"/>
        <end position="406"/>
    </location>
</feature>
<proteinExistence type="predicted"/>
<dbReference type="VEuPathDB" id="FungiDB:AMAG_00609"/>
<evidence type="ECO:0008006" key="6">
    <source>
        <dbReference type="Google" id="ProtNLM"/>
    </source>
</evidence>
<feature type="transmembrane region" description="Helical" evidence="2">
    <location>
        <begin position="173"/>
        <end position="194"/>
    </location>
</feature>
<evidence type="ECO:0000256" key="1">
    <source>
        <dbReference type="SAM" id="MobiDB-lite"/>
    </source>
</evidence>
<feature type="compositionally biased region" description="Low complexity" evidence="1">
    <location>
        <begin position="315"/>
        <end position="326"/>
    </location>
</feature>
<feature type="compositionally biased region" description="Polar residues" evidence="1">
    <location>
        <begin position="438"/>
        <end position="450"/>
    </location>
</feature>
<dbReference type="Proteomes" id="UP000054350">
    <property type="component" value="Unassembled WGS sequence"/>
</dbReference>
<feature type="compositionally biased region" description="Polar residues" evidence="1">
    <location>
        <begin position="99"/>
        <end position="112"/>
    </location>
</feature>
<dbReference type="OrthoDB" id="5584223at2759"/>
<dbReference type="OMA" id="MMHAPSA"/>
<keyword evidence="5" id="KW-1185">Reference proteome</keyword>
<feature type="region of interest" description="Disordered" evidence="1">
    <location>
        <begin position="266"/>
        <end position="414"/>
    </location>
</feature>
<evidence type="ECO:0000313" key="5">
    <source>
        <dbReference type="Proteomes" id="UP000054350"/>
    </source>
</evidence>